<evidence type="ECO:0000256" key="1">
    <source>
        <dbReference type="SAM" id="MobiDB-lite"/>
    </source>
</evidence>
<accession>A0AAX1G0M3</accession>
<evidence type="ECO:0000313" key="2">
    <source>
        <dbReference type="EMBL" id="QHH13243.1"/>
    </source>
</evidence>
<evidence type="ECO:0000313" key="3">
    <source>
        <dbReference type="Proteomes" id="UP000464718"/>
    </source>
</evidence>
<protein>
    <recommendedName>
        <fullName evidence="4">Replication protein</fullName>
    </recommendedName>
</protein>
<proteinExistence type="predicted"/>
<feature type="region of interest" description="Disordered" evidence="1">
    <location>
        <begin position="1"/>
        <end position="22"/>
    </location>
</feature>
<dbReference type="Proteomes" id="UP000464718">
    <property type="component" value="Plasmid pvpsd2016-3"/>
</dbReference>
<dbReference type="RefSeq" id="WP_086482484.1">
    <property type="nucleotide sequence ID" value="NZ_CP034302.1"/>
</dbReference>
<evidence type="ECO:0008006" key="4">
    <source>
        <dbReference type="Google" id="ProtNLM"/>
    </source>
</evidence>
<dbReference type="EMBL" id="CP034302">
    <property type="protein sequence ID" value="QHH13243.1"/>
    <property type="molecule type" value="Genomic_DNA"/>
</dbReference>
<dbReference type="AlphaFoldDB" id="A0AAX1G0M3"/>
<gene>
    <name evidence="2" type="ORF">EHC69_28720</name>
</gene>
<feature type="compositionally biased region" description="Basic residues" evidence="1">
    <location>
        <begin position="1"/>
        <end position="18"/>
    </location>
</feature>
<keyword evidence="2" id="KW-0614">Plasmid</keyword>
<name>A0AAX1G0M3_VIBPH</name>
<sequence>MAKRPRKEQRQRARKYQRTRQEMVQEVLSSCTSNMMSAREDDVIEVDVKAPRPETAEAKMSSTQKYQQMLRKLGAQMKRLTEEDEEFRVPGFTPSRVTVDKYGQIKRRLVNMSTYFQQVLTMCKNLVNNPGILPRLAACCPAMRNPRVRKCTAEVLATLLCSTEFEGGRIGYLQEGAEMDPKSHRELRKELLLRFGREMSEKTWENAYKRLKAAGYINDLKVTLPVDVPGQGEEKTTLIRSAASYKQFTPLFFEQFKVTQFDNVKKLIQAGIAKQKQQGYRFKWVSFSILAQGVRDRIQAQFLNELIKDTSPVTGVYSSPDKPIPY</sequence>
<geneLocation type="plasmid" evidence="3">
    <name>pvpsd2016-3</name>
</geneLocation>
<organism evidence="2 3">
    <name type="scientific">Vibrio parahaemolyticus</name>
    <dbReference type="NCBI Taxonomy" id="670"/>
    <lineage>
        <taxon>Bacteria</taxon>
        <taxon>Pseudomonadati</taxon>
        <taxon>Pseudomonadota</taxon>
        <taxon>Gammaproteobacteria</taxon>
        <taxon>Vibrionales</taxon>
        <taxon>Vibrionaceae</taxon>
        <taxon>Vibrio</taxon>
    </lineage>
</organism>
<reference evidence="2 3" key="1">
    <citation type="submission" date="2018-12" db="EMBL/GenBank/DDBJ databases">
        <title>Genomic insights into the evolutionary origins and pathogenicity of five Vibrio parahaemolyticus strains isolated from the shrimp with acute hepatopancreatic necrosis disease (AHPND).</title>
        <authorList>
            <person name="Yang Q."/>
            <person name="Dong X."/>
            <person name="Xie G."/>
            <person name="Fu S."/>
            <person name="Zou P."/>
            <person name="Sun J."/>
            <person name="Wang Y."/>
            <person name="Huang J."/>
        </authorList>
    </citation>
    <scope>NUCLEOTIDE SEQUENCE [LARGE SCALE GENOMIC DNA]</scope>
    <source>
        <strain evidence="2 3">20160303005-1</strain>
        <plasmid evidence="3">pvpsd2016-3</plasmid>
    </source>
</reference>